<sequence length="70" mass="7740">MLRRVDATVLGLRRQLLQYCKLYSVSSCSAASTPLIRILSLQASSISSLTYSTFDSSTVMEVEYQPSSKT</sequence>
<dbReference type="AlphaFoldDB" id="A0A9P6NW62"/>
<accession>A0A9P6NW62</accession>
<evidence type="ECO:0000313" key="1">
    <source>
        <dbReference type="EMBL" id="KAG0151502.1"/>
    </source>
</evidence>
<reference evidence="1" key="1">
    <citation type="submission" date="2013-11" db="EMBL/GenBank/DDBJ databases">
        <title>Genome sequence of the fusiform rust pathogen reveals effectors for host alternation and coevolution with pine.</title>
        <authorList>
            <consortium name="DOE Joint Genome Institute"/>
            <person name="Smith K."/>
            <person name="Pendleton A."/>
            <person name="Kubisiak T."/>
            <person name="Anderson C."/>
            <person name="Salamov A."/>
            <person name="Aerts A."/>
            <person name="Riley R."/>
            <person name="Clum A."/>
            <person name="Lindquist E."/>
            <person name="Ence D."/>
            <person name="Campbell M."/>
            <person name="Kronenberg Z."/>
            <person name="Feau N."/>
            <person name="Dhillon B."/>
            <person name="Hamelin R."/>
            <person name="Burleigh J."/>
            <person name="Smith J."/>
            <person name="Yandell M."/>
            <person name="Nelson C."/>
            <person name="Grigoriev I."/>
            <person name="Davis J."/>
        </authorList>
    </citation>
    <scope>NUCLEOTIDE SEQUENCE</scope>
    <source>
        <strain evidence="1">G11</strain>
    </source>
</reference>
<evidence type="ECO:0000313" key="2">
    <source>
        <dbReference type="Proteomes" id="UP000886653"/>
    </source>
</evidence>
<dbReference type="Proteomes" id="UP000886653">
    <property type="component" value="Unassembled WGS sequence"/>
</dbReference>
<protein>
    <submittedName>
        <fullName evidence="1">Uncharacterized protein</fullName>
    </submittedName>
</protein>
<dbReference type="EMBL" id="MU167212">
    <property type="protein sequence ID" value="KAG0151502.1"/>
    <property type="molecule type" value="Genomic_DNA"/>
</dbReference>
<keyword evidence="2" id="KW-1185">Reference proteome</keyword>
<gene>
    <name evidence="1" type="ORF">CROQUDRAFT_502533</name>
</gene>
<proteinExistence type="predicted"/>
<name>A0A9P6NW62_9BASI</name>
<comment type="caution">
    <text evidence="1">The sequence shown here is derived from an EMBL/GenBank/DDBJ whole genome shotgun (WGS) entry which is preliminary data.</text>
</comment>
<organism evidence="1 2">
    <name type="scientific">Cronartium quercuum f. sp. fusiforme G11</name>
    <dbReference type="NCBI Taxonomy" id="708437"/>
    <lineage>
        <taxon>Eukaryota</taxon>
        <taxon>Fungi</taxon>
        <taxon>Dikarya</taxon>
        <taxon>Basidiomycota</taxon>
        <taxon>Pucciniomycotina</taxon>
        <taxon>Pucciniomycetes</taxon>
        <taxon>Pucciniales</taxon>
        <taxon>Coleosporiaceae</taxon>
        <taxon>Cronartium</taxon>
    </lineage>
</organism>